<feature type="transmembrane region" description="Helical" evidence="2">
    <location>
        <begin position="12"/>
        <end position="31"/>
    </location>
</feature>
<keyword evidence="4" id="KW-1185">Reference proteome</keyword>
<sequence>MAISDAVQTLSAAFSFGILLQAATGALFIYYRGHGSSIFQDGRRLVLVLFLLFAALWAQIDFVNLLLPATMATGCQATLIITTMFDQLARVGMEQFLLWSVGHGTRLTAERLILQGVLLARLVAGGLLVGFTRPQFEPVCVAETSVLPIAIIVLALDAIIVGVLLVRAASLGMFQDMSGKSGSEQSKALVLSIFGFGFWTAMSVPLILGIPTIILILRTVLPANGLLVLVGIVTMFPHALLSDREQITTPEARSPFVTPMPPSRQIFQENVNNDGSPISNHNYTKSGSLFVVNPSATPRDSPRGPFANSPRSDTRGFTKMSEEVTVREIGGRDAPERPNRPERNAPGYRGSSGVFPSMANAATVSALAPQIRPNITVNTKVISGPMNLGPSPAQQKRGLFNFNKTPTKPSVRSLGISQPVTLDTESGAQPFARMQTIDLATAALNERERREGATARAKLIANRPAPQPPTMSSQEALRKSISVKRKEMPMRVSEAMPTIPGSVSSSMEASGSSTSASLSPGRDDIRRRSPRQTNNFEKVPVIDAKTGKPVQLQRKNTLGGLPSNPRATRLMNPAPEPPKMTIPQQTVMFMNDIVYDNPSVVKTIIRDAPSMYAKRPKTATEKKGSFDSTSSLHSAGSIIHRPRPYKRDQSKDRAIFPSEPSPGHRRSRSGSGITPSRKSMFLSNPGSPSMLPPLPPPPTTAADLKRLLPNDTKSMTFDEKIELLFPAPPGGATTRQRRSSVPSLPRVPSVFMSDSPQAQSPTEEEAAARRASKRTTIAEFLVDTVPPTIPNKSAKRQSVKLAESERQAYRFSANTYRTIADEVGETWIPGIPAQDVEPRNALLGVPQRQSVLDDMRKSHFTVTTNADSEDDATTYWGSVHDDVPAVNISSARSTFIKPFDSKKSSTVPSIRTIDSEDAIDGEEIMTVMLESEENRQSFLVDNVADNNRRSFFLDAGEALPGDKTPSSINERGWHKRIGDELPTFSERKEMRKSRKMPPPTPLLLNRNGRQATVVVRPAEPSPPADSPERAIAEIQAQLKRFEEPGRGSVGSLIRGLPGGNESGTTMGTDRLRLLENLELEMGQQENHWQQMQNNLDRDSIASTSQLISPQPETVSESTMSRESSQRSSRTPSRVLSRRARIRSSMTDRSKGQMSSRTTSTESSDNSRASVWQQRLAEAQNEYMENAPQLLRKKSLNFLSVSKSHQLGSPTPPDSGESETDMETDAGTESESELEAARYQELLQAPRKDPATLWQQPLPTPKAAVGRMWNPPFESVQVRAASPEPPAMNVRPVQRRTQSALPISSTDLWSKPKTAANKRPVVALWGSKFVRPVSIVTRRVTQRPQRKSKRVTFLPDIVESPVPLPNKRDTLGIFQFPWGEKSDQPVYQPAFNPALLAGPALNANLEARARQLENSEQSEYSSSFFDDYDEDQDEMDPESDDDFDETTLWEIANLLNSKDVPSKQSLLPPARGQAIAEEFDESDDEDSAIPPPVMNLPIRPLAMNERTESQLWASQAESAIPNISTGLPQPEPSVWSAMVLASDDAVRSKARSSDALPVLSSRELWASNESEKSSPVESSMWQASKDISSPPSSAMWSPQPESTPTRESGLFTPVEGLVIRTTDATPAAIQMAKTPRPAAVLAPSISSRNLWTRLQNMEEATEWLSKSSAARSPRAQVMWAPTSKIVEAQKIGLFDATLPRVVFRTTTSAPAAINMICKPRTTRVPLSQLTSTKLWSGCNKLPLERDWISESSIRPESPSIYSASSSGNSSPASDSSSVKSTSTKASSLWGSVSALAIPTWWEGKSKKPADSSPVDDSKPASKIPVRQNTPLAPVRESRVLASRDMWEAKTPVLEKTPSRRFRRGTVAQDSAPVPHRALRHQYRPIVAFRANWDEALAEAIAAGTPKRSLPRPIARKADWTSALNEAITSSKPRLQRPQCSRAMWADALAEAVSKSRIPRPVKVQRYDPAVLHPVFFTKSLATSAKDIHPAAIGHASPKYDPAVMHPVFFTKSLITDIKDVHPAAIGHVTKKYDPSVLHPVFFTESLVSTTYDVHPAAIGHISKVIRPSMWTSSPVTAASKSGSMWSKESSVPRKAALEASIIAEPVRKVTVARVVELPILESKTFWQPANTVTVERNWMLSTPVQSPKTWTPRSDSSSQGSDISMWSAKATSSPSSPDMFTDMDAGPVRKATAQKGLDLPVLESKTFWQPTRSDSTERNWIQSAVVVSSKTWTPRSQSPRLQVKDSNSMWAANTTSSSTLPDMFANMKGGLVKKASPSRPSALPRLNSNELFGTGSGSAERNIHWLHNTSTLPSRALTWTAPSTCQATLPESSMWEARPHINLPSATLFENAHSQPWNSKKREETSLSQLESTDMWRPNMFIPTSPRNWLVKRRFSKVEFRY</sequence>
<reference evidence="3 4" key="1">
    <citation type="submission" date="2015-10" db="EMBL/GenBank/DDBJ databases">
        <title>Full genome of DAOMC 229536 Phialocephala scopiformis, a fungal endophyte of spruce producing the potent anti-insectan compound rugulosin.</title>
        <authorList>
            <consortium name="DOE Joint Genome Institute"/>
            <person name="Walker A.K."/>
            <person name="Frasz S.L."/>
            <person name="Seifert K.A."/>
            <person name="Miller J.D."/>
            <person name="Mondo S.J."/>
            <person name="Labutti K."/>
            <person name="Lipzen A."/>
            <person name="Dockter R."/>
            <person name="Kennedy M."/>
            <person name="Grigoriev I.V."/>
            <person name="Spatafora J.W."/>
        </authorList>
    </citation>
    <scope>NUCLEOTIDE SEQUENCE [LARGE SCALE GENOMIC DNA]</scope>
    <source>
        <strain evidence="3 4">CBS 120377</strain>
    </source>
</reference>
<gene>
    <name evidence="3" type="ORF">LY89DRAFT_443229</name>
</gene>
<keyword evidence="2" id="KW-0812">Transmembrane</keyword>
<feature type="compositionally biased region" description="Low complexity" evidence="1">
    <location>
        <begin position="1414"/>
        <end position="1424"/>
    </location>
</feature>
<dbReference type="STRING" id="149040.A0A194XJY9"/>
<feature type="compositionally biased region" description="Low complexity" evidence="1">
    <location>
        <begin position="1112"/>
        <end position="1133"/>
    </location>
</feature>
<feature type="compositionally biased region" description="Basic and acidic residues" evidence="1">
    <location>
        <begin position="1803"/>
        <end position="1818"/>
    </location>
</feature>
<dbReference type="KEGG" id="psco:LY89DRAFT_443229"/>
<organism evidence="3 4">
    <name type="scientific">Mollisia scopiformis</name>
    <name type="common">Conifer needle endophyte fungus</name>
    <name type="synonym">Phialocephala scopiformis</name>
    <dbReference type="NCBI Taxonomy" id="149040"/>
    <lineage>
        <taxon>Eukaryota</taxon>
        <taxon>Fungi</taxon>
        <taxon>Dikarya</taxon>
        <taxon>Ascomycota</taxon>
        <taxon>Pezizomycotina</taxon>
        <taxon>Leotiomycetes</taxon>
        <taxon>Helotiales</taxon>
        <taxon>Mollisiaceae</taxon>
        <taxon>Mollisia</taxon>
    </lineage>
</organism>
<feature type="transmembrane region" description="Helical" evidence="2">
    <location>
        <begin position="43"/>
        <end position="60"/>
    </location>
</feature>
<feature type="compositionally biased region" description="Basic and acidic residues" evidence="1">
    <location>
        <begin position="645"/>
        <end position="654"/>
    </location>
</feature>
<feature type="region of interest" description="Disordered" evidence="1">
    <location>
        <begin position="1045"/>
        <end position="1067"/>
    </location>
</feature>
<feature type="compositionally biased region" description="Pro residues" evidence="1">
    <location>
        <begin position="690"/>
        <end position="699"/>
    </location>
</feature>
<dbReference type="RefSeq" id="XP_018074779.1">
    <property type="nucleotide sequence ID" value="XM_018207560.1"/>
</dbReference>
<dbReference type="Proteomes" id="UP000070700">
    <property type="component" value="Unassembled WGS sequence"/>
</dbReference>
<feature type="region of interest" description="Disordered" evidence="1">
    <location>
        <begin position="1803"/>
        <end position="1835"/>
    </location>
</feature>
<keyword evidence="2" id="KW-1133">Transmembrane helix</keyword>
<dbReference type="GeneID" id="28817286"/>
<feature type="region of interest" description="Disordered" evidence="1">
    <location>
        <begin position="725"/>
        <end position="771"/>
    </location>
</feature>
<feature type="region of interest" description="Disordered" evidence="1">
    <location>
        <begin position="1202"/>
        <end position="1234"/>
    </location>
</feature>
<feature type="compositionally biased region" description="Acidic residues" evidence="1">
    <location>
        <begin position="1425"/>
        <end position="1441"/>
    </location>
</feature>
<feature type="compositionally biased region" description="Polar residues" evidence="1">
    <location>
        <begin position="1151"/>
        <end position="1171"/>
    </location>
</feature>
<dbReference type="OrthoDB" id="5370537at2759"/>
<evidence type="ECO:0000313" key="4">
    <source>
        <dbReference type="Proteomes" id="UP000070700"/>
    </source>
</evidence>
<feature type="compositionally biased region" description="Low complexity" evidence="1">
    <location>
        <begin position="502"/>
        <end position="519"/>
    </location>
</feature>
<feature type="region of interest" description="Disordered" evidence="1">
    <location>
        <begin position="1105"/>
        <end position="1171"/>
    </location>
</feature>
<name>A0A194XJY9_MOLSC</name>
<feature type="region of interest" description="Disordered" evidence="1">
    <location>
        <begin position="1410"/>
        <end position="1441"/>
    </location>
</feature>
<feature type="compositionally biased region" description="Polar residues" evidence="1">
    <location>
        <begin position="752"/>
        <end position="761"/>
    </location>
</feature>
<dbReference type="EMBL" id="KQ947409">
    <property type="protein sequence ID" value="KUJ20424.1"/>
    <property type="molecule type" value="Genomic_DNA"/>
</dbReference>
<accession>A0A194XJY9</accession>
<feature type="region of interest" description="Disordered" evidence="1">
    <location>
        <begin position="1564"/>
        <end position="1608"/>
    </location>
</feature>
<feature type="compositionally biased region" description="Polar residues" evidence="1">
    <location>
        <begin position="2143"/>
        <end position="2152"/>
    </location>
</feature>
<feature type="compositionally biased region" description="Low complexity" evidence="1">
    <location>
        <begin position="739"/>
        <end position="750"/>
    </location>
</feature>
<feature type="region of interest" description="Disordered" evidence="1">
    <location>
        <begin position="2143"/>
        <end position="2176"/>
    </location>
</feature>
<evidence type="ECO:0000313" key="3">
    <source>
        <dbReference type="EMBL" id="KUJ20424.1"/>
    </source>
</evidence>
<feature type="transmembrane region" description="Helical" evidence="2">
    <location>
        <begin position="112"/>
        <end position="131"/>
    </location>
</feature>
<feature type="compositionally biased region" description="Acidic residues" evidence="1">
    <location>
        <begin position="1215"/>
        <end position="1233"/>
    </location>
</feature>
<feature type="region of interest" description="Disordered" evidence="1">
    <location>
        <begin position="1757"/>
        <end position="1780"/>
    </location>
</feature>
<feature type="transmembrane region" description="Helical" evidence="2">
    <location>
        <begin position="189"/>
        <end position="217"/>
    </location>
</feature>
<keyword evidence="2" id="KW-0472">Membrane</keyword>
<feature type="compositionally biased region" description="Low complexity" evidence="1">
    <location>
        <begin position="2153"/>
        <end position="2166"/>
    </location>
</feature>
<evidence type="ECO:0000256" key="2">
    <source>
        <dbReference type="SAM" id="Phobius"/>
    </source>
</evidence>
<feature type="compositionally biased region" description="Polar residues" evidence="1">
    <location>
        <begin position="1574"/>
        <end position="1605"/>
    </location>
</feature>
<feature type="region of interest" description="Disordered" evidence="1">
    <location>
        <begin position="496"/>
        <end position="577"/>
    </location>
</feature>
<proteinExistence type="predicted"/>
<dbReference type="InParanoid" id="A0A194XJY9"/>
<feature type="region of interest" description="Disordered" evidence="1">
    <location>
        <begin position="295"/>
        <end position="348"/>
    </location>
</feature>
<feature type="transmembrane region" description="Helical" evidence="2">
    <location>
        <begin position="146"/>
        <end position="168"/>
    </location>
</feature>
<feature type="region of interest" description="Disordered" evidence="1">
    <location>
        <begin position="614"/>
        <end position="704"/>
    </location>
</feature>
<feature type="compositionally biased region" description="Basic and acidic residues" evidence="1">
    <location>
        <begin position="312"/>
        <end position="343"/>
    </location>
</feature>
<protein>
    <submittedName>
        <fullName evidence="3">Uncharacterized protein</fullName>
    </submittedName>
</protein>
<evidence type="ECO:0000256" key="1">
    <source>
        <dbReference type="SAM" id="MobiDB-lite"/>
    </source>
</evidence>